<comment type="caution">
    <text evidence="1">The sequence shown here is derived from an EMBL/GenBank/DDBJ whole genome shotgun (WGS) entry which is preliminary data.</text>
</comment>
<dbReference type="AlphaFoldDB" id="A0A327QND9"/>
<evidence type="ECO:0000313" key="2">
    <source>
        <dbReference type="Proteomes" id="UP000249696"/>
    </source>
</evidence>
<evidence type="ECO:0008006" key="3">
    <source>
        <dbReference type="Google" id="ProtNLM"/>
    </source>
</evidence>
<proteinExistence type="predicted"/>
<sequence>MYLETPKKKVNKSSKEVFDFLSDVKNFETLMPENISKFELINENRFLFALKGMPEIVLQKKQQTPHSQLILGAASDKLPFTLTADITSINEHESEVTLSFEGEFNAMMAMMIKSPINNFIGTLSENLSKI</sequence>
<evidence type="ECO:0000313" key="1">
    <source>
        <dbReference type="EMBL" id="RAJ06166.1"/>
    </source>
</evidence>
<keyword evidence="2" id="KW-1185">Reference proteome</keyword>
<dbReference type="OrthoDB" id="1011799at2"/>
<organism evidence="1 2">
    <name type="scientific">Arenibacter echinorum</name>
    <dbReference type="NCBI Taxonomy" id="440515"/>
    <lineage>
        <taxon>Bacteria</taxon>
        <taxon>Pseudomonadati</taxon>
        <taxon>Bacteroidota</taxon>
        <taxon>Flavobacteriia</taxon>
        <taxon>Flavobacteriales</taxon>
        <taxon>Flavobacteriaceae</taxon>
        <taxon>Arenibacter</taxon>
    </lineage>
</organism>
<dbReference type="EMBL" id="QLLN01000010">
    <property type="protein sequence ID" value="RAJ06166.1"/>
    <property type="molecule type" value="Genomic_DNA"/>
</dbReference>
<protein>
    <recommendedName>
        <fullName evidence="3">Carbon monoxide dehydrogenase subunit G</fullName>
    </recommendedName>
</protein>
<reference evidence="1 2" key="1">
    <citation type="submission" date="2018-06" db="EMBL/GenBank/DDBJ databases">
        <title>Genomic Encyclopedia of Archaeal and Bacterial Type Strains, Phase II (KMG-II): from individual species to whole genera.</title>
        <authorList>
            <person name="Goeker M."/>
        </authorList>
    </citation>
    <scope>NUCLEOTIDE SEQUENCE [LARGE SCALE GENOMIC DNA]</scope>
    <source>
        <strain evidence="1 2">DSM 23522</strain>
    </source>
</reference>
<dbReference type="Proteomes" id="UP000249696">
    <property type="component" value="Unassembled WGS sequence"/>
</dbReference>
<accession>A0A327QND9</accession>
<dbReference type="RefSeq" id="WP_111625418.1">
    <property type="nucleotide sequence ID" value="NZ_QLLN01000010.1"/>
</dbReference>
<name>A0A327QND9_9FLAO</name>
<gene>
    <name evidence="1" type="ORF">LV92_04092</name>
</gene>
<dbReference type="SUPFAM" id="SSF55961">
    <property type="entry name" value="Bet v1-like"/>
    <property type="match status" value="1"/>
</dbReference>